<sequence length="527" mass="53688">MNGSKGRSGGTGRGGRRALARTASVGAAVLVAGLVPGTVAALDEGAQAAEVSFAYRCVLPGGEHPAVVRVSAGLPRQVAAGRPIRPVDVEVAVELPAEAAAELTARGAASAGGAVRLTGRATQGEHSAELPWTQLTAPNTPIPAEGPYTLQGAGAVPTVTVGSPGELTLATGPLTLDLLTRAADGTPTEPPQLSVECAPEPDRDTVIATVRVLPGPGGAGRPSTPPEVDRPGEPGTTPNPSGEPSDGGPAPADGEAGPDARPPAKETGEDPVIPPGKSPGGKGGKADDCVDPPPQDLPAVPAHGYVAGYANVLKLGAAMFVKDPGLMRVRMAKALRMHPCAKEGEPVFTLYSDATLDYRGKSQFPPARSTFLTFGFMPTTASVELALEGRLEIATDSYFAPDFSQPQVTKATGKIRVRLYDVEVNGTPLEVGPGCRTVRPMELTLTGRGGQDVNGVPYGYTVELGGPLTGTATIPPFTGCGTGGEDLDRVFTGALSGPGNYTKMTQGALCSGTQDFCPDAPRPKPER</sequence>
<evidence type="ECO:0000313" key="3">
    <source>
        <dbReference type="EMBL" id="MCK8679643.1"/>
    </source>
</evidence>
<evidence type="ECO:0000313" key="4">
    <source>
        <dbReference type="Proteomes" id="UP001522868"/>
    </source>
</evidence>
<evidence type="ECO:0000259" key="2">
    <source>
        <dbReference type="Pfam" id="PF20611"/>
    </source>
</evidence>
<gene>
    <name evidence="3" type="ORF">M1O15_20060</name>
</gene>
<feature type="region of interest" description="Disordered" evidence="1">
    <location>
        <begin position="182"/>
        <end position="296"/>
    </location>
</feature>
<reference evidence="3 4" key="1">
    <citation type="submission" date="2022-04" db="EMBL/GenBank/DDBJ databases">
        <title>Streptomyces sp. nov. LCR6-01 isolated from Lichen of Dirinaria sp.</title>
        <authorList>
            <person name="Kanchanasin P."/>
            <person name="Tanasupawat S."/>
            <person name="Phongsopitanun W."/>
        </authorList>
    </citation>
    <scope>NUCLEOTIDE SEQUENCE [LARGE SCALE GENOMIC DNA]</scope>
    <source>
        <strain evidence="3 4">LCR6-01</strain>
    </source>
</reference>
<dbReference type="Proteomes" id="UP001522868">
    <property type="component" value="Unassembled WGS sequence"/>
</dbReference>
<keyword evidence="4" id="KW-1185">Reference proteome</keyword>
<protein>
    <recommendedName>
        <fullName evidence="2">DUF6801 domain-containing protein</fullName>
    </recommendedName>
</protein>
<organism evidence="3 4">
    <name type="scientific">Streptomyces lichenis</name>
    <dbReference type="NCBI Taxonomy" id="2306967"/>
    <lineage>
        <taxon>Bacteria</taxon>
        <taxon>Bacillati</taxon>
        <taxon>Actinomycetota</taxon>
        <taxon>Actinomycetes</taxon>
        <taxon>Kitasatosporales</taxon>
        <taxon>Streptomycetaceae</taxon>
        <taxon>Streptomyces</taxon>
    </lineage>
</organism>
<dbReference type="RefSeq" id="WP_248635377.1">
    <property type="nucleotide sequence ID" value="NZ_JALPTH010000019.1"/>
</dbReference>
<name>A0ABT0IE82_9ACTN</name>
<dbReference type="InterPro" id="IPR046542">
    <property type="entry name" value="DUF6801"/>
</dbReference>
<accession>A0ABT0IE82</accession>
<proteinExistence type="predicted"/>
<comment type="caution">
    <text evidence="3">The sequence shown here is derived from an EMBL/GenBank/DDBJ whole genome shotgun (WGS) entry which is preliminary data.</text>
</comment>
<evidence type="ECO:0000256" key="1">
    <source>
        <dbReference type="SAM" id="MobiDB-lite"/>
    </source>
</evidence>
<feature type="domain" description="DUF6801" evidence="2">
    <location>
        <begin position="55"/>
        <end position="207"/>
    </location>
</feature>
<feature type="region of interest" description="Disordered" evidence="1">
    <location>
        <begin position="122"/>
        <end position="148"/>
    </location>
</feature>
<dbReference type="Pfam" id="PF20611">
    <property type="entry name" value="DUF6801"/>
    <property type="match status" value="1"/>
</dbReference>
<dbReference type="EMBL" id="JALPTH010000019">
    <property type="protein sequence ID" value="MCK8679643.1"/>
    <property type="molecule type" value="Genomic_DNA"/>
</dbReference>
<feature type="compositionally biased region" description="Low complexity" evidence="1">
    <location>
        <begin position="240"/>
        <end position="259"/>
    </location>
</feature>